<comment type="caution">
    <text evidence="1">The sequence shown here is derived from an EMBL/GenBank/DDBJ whole genome shotgun (WGS) entry which is preliminary data.</text>
</comment>
<dbReference type="EMBL" id="JBHSYM010000036">
    <property type="protein sequence ID" value="MFC7013718.1"/>
    <property type="molecule type" value="Genomic_DNA"/>
</dbReference>
<sequence length="68" mass="7666">MPFHVARAGGVALLRYRVAATMRTLADLRIFPFPLPGPGIDMAWNPRPADRHFVAWPREVLRDAEAAR</sequence>
<dbReference type="RefSeq" id="WP_229880377.1">
    <property type="nucleotide sequence ID" value="NZ_BMWA01000002.1"/>
</dbReference>
<evidence type="ECO:0000313" key="2">
    <source>
        <dbReference type="Proteomes" id="UP001596409"/>
    </source>
</evidence>
<name>A0ABW2E195_9ACTN</name>
<gene>
    <name evidence="1" type="ORF">ACFQMH_18725</name>
</gene>
<protein>
    <submittedName>
        <fullName evidence="1">Uncharacterized protein</fullName>
    </submittedName>
</protein>
<evidence type="ECO:0000313" key="1">
    <source>
        <dbReference type="EMBL" id="MFC7013718.1"/>
    </source>
</evidence>
<organism evidence="1 2">
    <name type="scientific">Streptomyces viridiviolaceus</name>
    <dbReference type="NCBI Taxonomy" id="68282"/>
    <lineage>
        <taxon>Bacteria</taxon>
        <taxon>Bacillati</taxon>
        <taxon>Actinomycetota</taxon>
        <taxon>Actinomycetes</taxon>
        <taxon>Kitasatosporales</taxon>
        <taxon>Streptomycetaceae</taxon>
        <taxon>Streptomyces</taxon>
    </lineage>
</organism>
<dbReference type="Proteomes" id="UP001596409">
    <property type="component" value="Unassembled WGS sequence"/>
</dbReference>
<proteinExistence type="predicted"/>
<keyword evidence="2" id="KW-1185">Reference proteome</keyword>
<accession>A0ABW2E195</accession>
<reference evidence="2" key="1">
    <citation type="journal article" date="2019" name="Int. J. Syst. Evol. Microbiol.">
        <title>The Global Catalogue of Microorganisms (GCM) 10K type strain sequencing project: providing services to taxonomists for standard genome sequencing and annotation.</title>
        <authorList>
            <consortium name="The Broad Institute Genomics Platform"/>
            <consortium name="The Broad Institute Genome Sequencing Center for Infectious Disease"/>
            <person name="Wu L."/>
            <person name="Ma J."/>
        </authorList>
    </citation>
    <scope>NUCLEOTIDE SEQUENCE [LARGE SCALE GENOMIC DNA]</scope>
    <source>
        <strain evidence="2">JCM 4855</strain>
    </source>
</reference>